<reference evidence="1" key="1">
    <citation type="submission" date="2020-03" db="EMBL/GenBank/DDBJ databases">
        <title>The deep terrestrial virosphere.</title>
        <authorList>
            <person name="Holmfeldt K."/>
            <person name="Nilsson E."/>
            <person name="Simone D."/>
            <person name="Lopez-Fernandez M."/>
            <person name="Wu X."/>
            <person name="de Brujin I."/>
            <person name="Lundin D."/>
            <person name="Andersson A."/>
            <person name="Bertilsson S."/>
            <person name="Dopson M."/>
        </authorList>
    </citation>
    <scope>NUCLEOTIDE SEQUENCE</scope>
    <source>
        <strain evidence="1">TM448A04955</strain>
        <strain evidence="2">TM448B01398</strain>
    </source>
</reference>
<sequence>MELEHVDYKLTIRVTTERHLTPTALRALVQDTLLSTDGVVGVGLVDVVRLMRIPKPRKET</sequence>
<name>A0A6H2A435_9ZZZZ</name>
<evidence type="ECO:0000313" key="1">
    <source>
        <dbReference type="EMBL" id="QJA54482.1"/>
    </source>
</evidence>
<dbReference type="AlphaFoldDB" id="A0A6H2A435"/>
<organism evidence="1">
    <name type="scientific">viral metagenome</name>
    <dbReference type="NCBI Taxonomy" id="1070528"/>
    <lineage>
        <taxon>unclassified sequences</taxon>
        <taxon>metagenomes</taxon>
        <taxon>organismal metagenomes</taxon>
    </lineage>
</organism>
<accession>A0A6H2A435</accession>
<dbReference type="EMBL" id="MT144510">
    <property type="protein sequence ID" value="QJA54482.1"/>
    <property type="molecule type" value="Genomic_DNA"/>
</dbReference>
<gene>
    <name evidence="1" type="ORF">TM448A04955_0009</name>
    <name evidence="2" type="ORF">TM448B01398_0016</name>
</gene>
<protein>
    <submittedName>
        <fullName evidence="1">Uncharacterized protein</fullName>
    </submittedName>
</protein>
<dbReference type="EMBL" id="MT144753">
    <property type="protein sequence ID" value="QJH98806.1"/>
    <property type="molecule type" value="Genomic_DNA"/>
</dbReference>
<evidence type="ECO:0000313" key="2">
    <source>
        <dbReference type="EMBL" id="QJH98806.1"/>
    </source>
</evidence>
<proteinExistence type="predicted"/>